<sequence length="375" mass="40355">MGHEENKNKAATDQEEEAWNQRKQALIEELSDKLINGDLETKIEAARDIRKVVKKSSLKTRSEFAAAGVVQPLVLMLVSPNLDAIESSLLALLNLAVRNERNKVKIATAGAIPPLVELLKFQNGTLRELAAAAILTLSAAAPNKPAIAASGAAPLLVQILHSGSVQGRVDAVTALHYLSTCKENSSPIVDATAVPPLINLLKDCKKYSKFAEKATALLEILSSSEEGRIAITNSDGGILTLVETVEDGSLVSTQHAVGALLSLCQSCRDKYRQLILKEGAIPGLLRLTVEGTFEAQERARTLLDLLRDTPQEKRLSSSVLEKIVYDIAARVDGADKAAETAKRLLQDMVQRSMELSMTRIQQRAASSAPSKIPSA</sequence>
<dbReference type="OMA" id="KECKKHS"/>
<evidence type="ECO:0000256" key="3">
    <source>
        <dbReference type="PROSITE-ProRule" id="PRU00259"/>
    </source>
</evidence>
<dbReference type="PANTHER" id="PTHR23315">
    <property type="entry name" value="U BOX DOMAIN-CONTAINING"/>
    <property type="match status" value="1"/>
</dbReference>
<dbReference type="eggNOG" id="KOG0167">
    <property type="taxonomic scope" value="Eukaryota"/>
</dbReference>
<dbReference type="FunFam" id="1.25.10.10:FF:000300">
    <property type="entry name" value="U-box domain-containing protein 4"/>
    <property type="match status" value="1"/>
</dbReference>
<keyword evidence="6" id="KW-1185">Reference proteome</keyword>
<evidence type="ECO:0000259" key="4">
    <source>
        <dbReference type="Pfam" id="PF25598"/>
    </source>
</evidence>
<gene>
    <name evidence="5" type="ORF">CICLE_v10015636mg</name>
</gene>
<organism evidence="5 6">
    <name type="scientific">Citrus clementina</name>
    <name type="common">Clementine</name>
    <name type="synonym">Citrus deliciosa x Citrus sinensis</name>
    <dbReference type="NCBI Taxonomy" id="85681"/>
    <lineage>
        <taxon>Eukaryota</taxon>
        <taxon>Viridiplantae</taxon>
        <taxon>Streptophyta</taxon>
        <taxon>Embryophyta</taxon>
        <taxon>Tracheophyta</taxon>
        <taxon>Spermatophyta</taxon>
        <taxon>Magnoliopsida</taxon>
        <taxon>eudicotyledons</taxon>
        <taxon>Gunneridae</taxon>
        <taxon>Pentapetalae</taxon>
        <taxon>rosids</taxon>
        <taxon>malvids</taxon>
        <taxon>Sapindales</taxon>
        <taxon>Rutaceae</taxon>
        <taxon>Aurantioideae</taxon>
        <taxon>Citrus</taxon>
    </lineage>
</organism>
<feature type="repeat" description="ARM" evidence="3">
    <location>
        <begin position="192"/>
        <end position="236"/>
    </location>
</feature>
<reference evidence="5 6" key="1">
    <citation type="submission" date="2013-10" db="EMBL/GenBank/DDBJ databases">
        <authorList>
            <consortium name="International Citrus Genome Consortium"/>
            <person name="Jenkins J."/>
            <person name="Schmutz J."/>
            <person name="Prochnik S."/>
            <person name="Rokhsar D."/>
            <person name="Gmitter F."/>
            <person name="Ollitrault P."/>
            <person name="Machado M."/>
            <person name="Talon M."/>
            <person name="Wincker P."/>
            <person name="Jaillon O."/>
            <person name="Morgante M."/>
        </authorList>
    </citation>
    <scope>NUCLEOTIDE SEQUENCE</scope>
    <source>
        <strain evidence="6">cv. Clemenules</strain>
    </source>
</reference>
<dbReference type="SMART" id="SM00185">
    <property type="entry name" value="ARM"/>
    <property type="match status" value="6"/>
</dbReference>
<dbReference type="PANTHER" id="PTHR23315:SF256">
    <property type="entry name" value="ARM REPEAT SUPERFAMILY PROTEIN"/>
    <property type="match status" value="1"/>
</dbReference>
<dbReference type="FunCoup" id="V4W4T8">
    <property type="interactions" value="89"/>
</dbReference>
<evidence type="ECO:0000256" key="1">
    <source>
        <dbReference type="ARBA" id="ARBA00022737"/>
    </source>
</evidence>
<evidence type="ECO:0000313" key="6">
    <source>
        <dbReference type="Proteomes" id="UP000030687"/>
    </source>
</evidence>
<dbReference type="Gene3D" id="1.25.10.10">
    <property type="entry name" value="Leucine-rich Repeat Variant"/>
    <property type="match status" value="1"/>
</dbReference>
<dbReference type="Gramene" id="ESR61074">
    <property type="protein sequence ID" value="ESR61074"/>
    <property type="gene ID" value="CICLE_v10015636mg"/>
</dbReference>
<accession>V4W4T8</accession>
<dbReference type="OrthoDB" id="7537227at2759"/>
<keyword evidence="2" id="KW-0833">Ubl conjugation pathway</keyword>
<dbReference type="Pfam" id="PF25598">
    <property type="entry name" value="ARM_PUB"/>
    <property type="match status" value="1"/>
</dbReference>
<proteinExistence type="predicted"/>
<evidence type="ECO:0000256" key="2">
    <source>
        <dbReference type="ARBA" id="ARBA00022786"/>
    </source>
</evidence>
<dbReference type="SMR" id="V4W4T8"/>
<name>V4W4T8_CITCL</name>
<dbReference type="InterPro" id="IPR016024">
    <property type="entry name" value="ARM-type_fold"/>
</dbReference>
<dbReference type="InterPro" id="IPR011989">
    <property type="entry name" value="ARM-like"/>
</dbReference>
<dbReference type="Pfam" id="PF00514">
    <property type="entry name" value="Arm"/>
    <property type="match status" value="1"/>
</dbReference>
<dbReference type="AlphaFoldDB" id="V4W4T8"/>
<feature type="repeat" description="ARM" evidence="3">
    <location>
        <begin position="68"/>
        <end position="110"/>
    </location>
</feature>
<feature type="repeat" description="ARM" evidence="3">
    <location>
        <begin position="151"/>
        <end position="193"/>
    </location>
</feature>
<dbReference type="EMBL" id="KI536312">
    <property type="protein sequence ID" value="ESR61074.1"/>
    <property type="molecule type" value="Genomic_DNA"/>
</dbReference>
<feature type="domain" description="U-box" evidence="4">
    <location>
        <begin position="171"/>
        <end position="311"/>
    </location>
</feature>
<dbReference type="InterPro" id="IPR058678">
    <property type="entry name" value="ARM_PUB"/>
</dbReference>
<dbReference type="InterPro" id="IPR000225">
    <property type="entry name" value="Armadillo"/>
</dbReference>
<evidence type="ECO:0000313" key="5">
    <source>
        <dbReference type="EMBL" id="ESR61074.1"/>
    </source>
</evidence>
<dbReference type="KEGG" id="cic:CICLE_v10015636mg"/>
<protein>
    <recommendedName>
        <fullName evidence="4">U-box domain-containing protein</fullName>
    </recommendedName>
</protein>
<feature type="repeat" description="ARM" evidence="3">
    <location>
        <begin position="110"/>
        <end position="152"/>
    </location>
</feature>
<keyword evidence="1" id="KW-0677">Repeat</keyword>
<dbReference type="InParanoid" id="V4W4T8"/>
<dbReference type="PROSITE" id="PS50176">
    <property type="entry name" value="ARM_REPEAT"/>
    <property type="match status" value="4"/>
</dbReference>
<dbReference type="Proteomes" id="UP000030687">
    <property type="component" value="Unassembled WGS sequence"/>
</dbReference>
<dbReference type="SUPFAM" id="SSF48371">
    <property type="entry name" value="ARM repeat"/>
    <property type="match status" value="1"/>
</dbReference>